<dbReference type="GO" id="GO:0005739">
    <property type="term" value="C:mitochondrion"/>
    <property type="evidence" value="ECO:0007669"/>
    <property type="project" value="InterPro"/>
</dbReference>
<dbReference type="KEGG" id="foc:113217975"/>
<name>A0A6J1TK34_FRAOC</name>
<dbReference type="PANTHER" id="PTHR28589:SF1">
    <property type="entry name" value="SMALL RIBOSOMAL SUBUNIT PROTEIN MS34"/>
    <property type="match status" value="1"/>
</dbReference>
<dbReference type="GO" id="GO:0003735">
    <property type="term" value="F:structural constituent of ribosome"/>
    <property type="evidence" value="ECO:0007669"/>
    <property type="project" value="InterPro"/>
</dbReference>
<keyword evidence="1" id="KW-1185">Reference proteome</keyword>
<sequence length="227" mass="25790">MPYEIYGLATRYYGKSLWEILGNLRNHGVGRIISKNEYKLDFPEPSWYRILKVEALSPEGRIQVLPPVVDMGEVRRVRALVDVVIGGTYRGQKWLSEETYIPDYSLIPKEEEEVFTKVKKGELPPKFVDPNIYPTATSFPPLLKELVIRDMKAKGTYTGVEPLLPLKYQKLSEGRERHIKGLLAVDGSQWMVDPVRVAQEGETPTVDMSPGLGKTISPRLYANIKKT</sequence>
<dbReference type="GeneID" id="113217975"/>
<proteinExistence type="predicted"/>
<dbReference type="PANTHER" id="PTHR28589">
    <property type="entry name" value="28S RIBOSOMAL PROTEIN S34, MITOCHONDRIAL"/>
    <property type="match status" value="1"/>
</dbReference>
<dbReference type="RefSeq" id="XP_026293874.1">
    <property type="nucleotide sequence ID" value="XM_026438089.2"/>
</dbReference>
<gene>
    <name evidence="2" type="primary">LOC113217975</name>
</gene>
<dbReference type="CTD" id="65993"/>
<evidence type="ECO:0000313" key="2">
    <source>
        <dbReference type="RefSeq" id="XP_026293874.1"/>
    </source>
</evidence>
<dbReference type="Pfam" id="PF16053">
    <property type="entry name" value="MRP-S34"/>
    <property type="match status" value="1"/>
</dbReference>
<organism evidence="1 2">
    <name type="scientific">Frankliniella occidentalis</name>
    <name type="common">Western flower thrips</name>
    <name type="synonym">Euthrips occidentalis</name>
    <dbReference type="NCBI Taxonomy" id="133901"/>
    <lineage>
        <taxon>Eukaryota</taxon>
        <taxon>Metazoa</taxon>
        <taxon>Ecdysozoa</taxon>
        <taxon>Arthropoda</taxon>
        <taxon>Hexapoda</taxon>
        <taxon>Insecta</taxon>
        <taxon>Pterygota</taxon>
        <taxon>Neoptera</taxon>
        <taxon>Paraneoptera</taxon>
        <taxon>Thysanoptera</taxon>
        <taxon>Terebrantia</taxon>
        <taxon>Thripoidea</taxon>
        <taxon>Thripidae</taxon>
        <taxon>Frankliniella</taxon>
    </lineage>
</organism>
<protein>
    <submittedName>
        <fullName evidence="2">Uncharacterized protein LOC113217975</fullName>
    </submittedName>
</protein>
<dbReference type="OrthoDB" id="16434at2759"/>
<dbReference type="Proteomes" id="UP000504606">
    <property type="component" value="Unplaced"/>
</dbReference>
<accession>A0A6J1TK34</accession>
<dbReference type="AlphaFoldDB" id="A0A6J1TK34"/>
<reference evidence="2" key="1">
    <citation type="submission" date="2025-08" db="UniProtKB">
        <authorList>
            <consortium name="RefSeq"/>
        </authorList>
    </citation>
    <scope>IDENTIFICATION</scope>
    <source>
        <tissue evidence="2">Whole organism</tissue>
    </source>
</reference>
<dbReference type="InterPro" id="IPR032053">
    <property type="entry name" value="Ribosomal_mS34"/>
</dbReference>
<evidence type="ECO:0000313" key="1">
    <source>
        <dbReference type="Proteomes" id="UP000504606"/>
    </source>
</evidence>